<protein>
    <submittedName>
        <fullName evidence="2">Uncharacterized protein</fullName>
    </submittedName>
</protein>
<name>A0A1I5ZLL1_9BACI</name>
<evidence type="ECO:0000313" key="2">
    <source>
        <dbReference type="EMBL" id="SFQ57374.1"/>
    </source>
</evidence>
<keyword evidence="1" id="KW-0812">Transmembrane</keyword>
<gene>
    <name evidence="2" type="ORF">SAMN05421670_2796</name>
</gene>
<proteinExistence type="predicted"/>
<dbReference type="AlphaFoldDB" id="A0A1I5ZLL1"/>
<evidence type="ECO:0000256" key="1">
    <source>
        <dbReference type="SAM" id="Phobius"/>
    </source>
</evidence>
<dbReference type="EMBL" id="FOXU01000005">
    <property type="protein sequence ID" value="SFQ57374.1"/>
    <property type="molecule type" value="Genomic_DNA"/>
</dbReference>
<organism evidence="2 3">
    <name type="scientific">Psychrobacillus psychrotolerans</name>
    <dbReference type="NCBI Taxonomy" id="126156"/>
    <lineage>
        <taxon>Bacteria</taxon>
        <taxon>Bacillati</taxon>
        <taxon>Bacillota</taxon>
        <taxon>Bacilli</taxon>
        <taxon>Bacillales</taxon>
        <taxon>Bacillaceae</taxon>
        <taxon>Psychrobacillus</taxon>
    </lineage>
</organism>
<feature type="transmembrane region" description="Helical" evidence="1">
    <location>
        <begin position="12"/>
        <end position="30"/>
    </location>
</feature>
<sequence>MMKEPTIKKVAYGFAMAIAIIIVHFIDARVYAMPPILALFLAIFVTYLGIVLINKSDKLNKPISRTKYNLINAVVVFILFIAYFTISV</sequence>
<keyword evidence="1" id="KW-1133">Transmembrane helix</keyword>
<accession>A0A1I5ZLL1</accession>
<dbReference type="Proteomes" id="UP000198734">
    <property type="component" value="Unassembled WGS sequence"/>
</dbReference>
<keyword evidence="1" id="KW-0472">Membrane</keyword>
<evidence type="ECO:0000313" key="3">
    <source>
        <dbReference type="Proteomes" id="UP000198734"/>
    </source>
</evidence>
<dbReference type="STRING" id="126156.SAMN05421670_2796"/>
<feature type="transmembrane region" description="Helical" evidence="1">
    <location>
        <begin position="66"/>
        <end position="86"/>
    </location>
</feature>
<reference evidence="3" key="1">
    <citation type="submission" date="2016-10" db="EMBL/GenBank/DDBJ databases">
        <authorList>
            <person name="Varghese N."/>
            <person name="Submissions S."/>
        </authorList>
    </citation>
    <scope>NUCLEOTIDE SEQUENCE [LARGE SCALE GENOMIC DNA]</scope>
    <source>
        <strain evidence="3">DSM 11706</strain>
    </source>
</reference>
<keyword evidence="3" id="KW-1185">Reference proteome</keyword>
<feature type="transmembrane region" description="Helical" evidence="1">
    <location>
        <begin position="36"/>
        <end position="54"/>
    </location>
</feature>